<gene>
    <name evidence="1" type="ORF">RF11_11169</name>
</gene>
<dbReference type="Proteomes" id="UP000031668">
    <property type="component" value="Unassembled WGS sequence"/>
</dbReference>
<organism evidence="1 2">
    <name type="scientific">Thelohanellus kitauei</name>
    <name type="common">Myxosporean</name>
    <dbReference type="NCBI Taxonomy" id="669202"/>
    <lineage>
        <taxon>Eukaryota</taxon>
        <taxon>Metazoa</taxon>
        <taxon>Cnidaria</taxon>
        <taxon>Myxozoa</taxon>
        <taxon>Myxosporea</taxon>
        <taxon>Bivalvulida</taxon>
        <taxon>Platysporina</taxon>
        <taxon>Myxobolidae</taxon>
        <taxon>Thelohanellus</taxon>
    </lineage>
</organism>
<sequence>MFKTTAKPNNHPSLMLMRNNFIKPPLNTIRNIGFNRCDGHRTLRFLGKKLFDLDLFSTQLQVGWNKVKLNLIRFKKRGYLWKDKSASELWMDHLIKNVEIN</sequence>
<dbReference type="EMBL" id="JWZT01003671">
    <property type="protein sequence ID" value="KII65920.1"/>
    <property type="molecule type" value="Genomic_DNA"/>
</dbReference>
<evidence type="ECO:0000313" key="2">
    <source>
        <dbReference type="Proteomes" id="UP000031668"/>
    </source>
</evidence>
<reference evidence="1 2" key="1">
    <citation type="journal article" date="2014" name="Genome Biol. Evol.">
        <title>The genome of the myxosporean Thelohanellus kitauei shows adaptations to nutrient acquisition within its fish host.</title>
        <authorList>
            <person name="Yang Y."/>
            <person name="Xiong J."/>
            <person name="Zhou Z."/>
            <person name="Huo F."/>
            <person name="Miao W."/>
            <person name="Ran C."/>
            <person name="Liu Y."/>
            <person name="Zhang J."/>
            <person name="Feng J."/>
            <person name="Wang M."/>
            <person name="Wang M."/>
            <person name="Wang L."/>
            <person name="Yao B."/>
        </authorList>
    </citation>
    <scope>NUCLEOTIDE SEQUENCE [LARGE SCALE GENOMIC DNA]</scope>
    <source>
        <strain evidence="1">Wuqing</strain>
    </source>
</reference>
<protein>
    <submittedName>
        <fullName evidence="1">Uncharacterized protein</fullName>
    </submittedName>
</protein>
<keyword evidence="2" id="KW-1185">Reference proteome</keyword>
<accession>A0A0C2MNG7</accession>
<evidence type="ECO:0000313" key="1">
    <source>
        <dbReference type="EMBL" id="KII65920.1"/>
    </source>
</evidence>
<dbReference type="AlphaFoldDB" id="A0A0C2MNG7"/>
<proteinExistence type="predicted"/>
<name>A0A0C2MNG7_THEKT</name>
<comment type="caution">
    <text evidence="1">The sequence shown here is derived from an EMBL/GenBank/DDBJ whole genome shotgun (WGS) entry which is preliminary data.</text>
</comment>